<accession>A0A916JWL4</accession>
<feature type="transmembrane region" description="Helical" evidence="1">
    <location>
        <begin position="39"/>
        <end position="60"/>
    </location>
</feature>
<dbReference type="EMBL" id="CAJVAS010000003">
    <property type="protein sequence ID" value="CAG7609758.1"/>
    <property type="molecule type" value="Genomic_DNA"/>
</dbReference>
<evidence type="ECO:0000313" key="2">
    <source>
        <dbReference type="EMBL" id="CAG7609758.1"/>
    </source>
</evidence>
<gene>
    <name evidence="2" type="ORF">PAESOLCIP111_01203</name>
</gene>
<feature type="transmembrane region" description="Helical" evidence="1">
    <location>
        <begin position="72"/>
        <end position="97"/>
    </location>
</feature>
<dbReference type="AlphaFoldDB" id="A0A916JWL4"/>
<evidence type="ECO:0000256" key="1">
    <source>
        <dbReference type="SAM" id="Phobius"/>
    </source>
</evidence>
<keyword evidence="1" id="KW-1133">Transmembrane helix</keyword>
<keyword evidence="1" id="KW-0472">Membrane</keyword>
<evidence type="ECO:0000313" key="3">
    <source>
        <dbReference type="Proteomes" id="UP000693672"/>
    </source>
</evidence>
<organism evidence="2 3">
    <name type="scientific">Paenibacillus solanacearum</name>
    <dbReference type="NCBI Taxonomy" id="2048548"/>
    <lineage>
        <taxon>Bacteria</taxon>
        <taxon>Bacillati</taxon>
        <taxon>Bacillota</taxon>
        <taxon>Bacilli</taxon>
        <taxon>Bacillales</taxon>
        <taxon>Paenibacillaceae</taxon>
        <taxon>Paenibacillus</taxon>
    </lineage>
</organism>
<protein>
    <submittedName>
        <fullName evidence="2">Uncharacterized protein</fullName>
    </submittedName>
</protein>
<feature type="transmembrane region" description="Helical" evidence="1">
    <location>
        <begin position="103"/>
        <end position="123"/>
    </location>
</feature>
<proteinExistence type="predicted"/>
<dbReference type="RefSeq" id="WP_218091005.1">
    <property type="nucleotide sequence ID" value="NZ_CAJVAS010000003.1"/>
</dbReference>
<dbReference type="Proteomes" id="UP000693672">
    <property type="component" value="Unassembled WGS sequence"/>
</dbReference>
<sequence length="248" mass="27922">MNSFRFTTGVVTSIFGMVFLATLALFLLITPAFEQFGHGVVSLVAVVIAELGVYLSLLYVAKSNRRAREATAARFSFVTLAVLYGVAVIVHMLLFWILFQVSFFSYGLIHVITFALWMASLGVSRRYNRYVEEQEEGTAVQTQLMKQMRLILHSVGQQMSDGKRAGYDELQPLLHELIENMRYSDPVSDPSMMAMEENLLWQIQQLQRCVGAVVQQEGDSENLGLCRQLIQDISADLAKRNAQLISVK</sequence>
<keyword evidence="3" id="KW-1185">Reference proteome</keyword>
<reference evidence="2" key="1">
    <citation type="submission" date="2021-06" db="EMBL/GenBank/DDBJ databases">
        <authorList>
            <person name="Criscuolo A."/>
        </authorList>
    </citation>
    <scope>NUCLEOTIDE SEQUENCE</scope>
    <source>
        <strain evidence="2">CIP111600</strain>
    </source>
</reference>
<feature type="transmembrane region" description="Helical" evidence="1">
    <location>
        <begin position="12"/>
        <end position="33"/>
    </location>
</feature>
<comment type="caution">
    <text evidence="2">The sequence shown here is derived from an EMBL/GenBank/DDBJ whole genome shotgun (WGS) entry which is preliminary data.</text>
</comment>
<keyword evidence="1" id="KW-0812">Transmembrane</keyword>
<name>A0A916JWL4_9BACL</name>